<dbReference type="Pfam" id="PF07859">
    <property type="entry name" value="Abhydrolase_3"/>
    <property type="match status" value="1"/>
</dbReference>
<dbReference type="SUPFAM" id="SSF53474">
    <property type="entry name" value="alpha/beta-Hydrolases"/>
    <property type="match status" value="1"/>
</dbReference>
<dbReference type="PANTHER" id="PTHR48081">
    <property type="entry name" value="AB HYDROLASE SUPERFAMILY PROTEIN C4A8.06C"/>
    <property type="match status" value="1"/>
</dbReference>
<proteinExistence type="predicted"/>
<dbReference type="Proteomes" id="UP000549394">
    <property type="component" value="Unassembled WGS sequence"/>
</dbReference>
<evidence type="ECO:0000313" key="4">
    <source>
        <dbReference type="Proteomes" id="UP000549394"/>
    </source>
</evidence>
<dbReference type="OrthoDB" id="408631at2759"/>
<feature type="domain" description="Alpha/beta hydrolase fold-3" evidence="2">
    <location>
        <begin position="85"/>
        <end position="287"/>
    </location>
</feature>
<dbReference type="InterPro" id="IPR050300">
    <property type="entry name" value="GDXG_lipolytic_enzyme"/>
</dbReference>
<dbReference type="InterPro" id="IPR029058">
    <property type="entry name" value="AB_hydrolase_fold"/>
</dbReference>
<reference evidence="3 4" key="1">
    <citation type="submission" date="2020-08" db="EMBL/GenBank/DDBJ databases">
        <authorList>
            <person name="Hejnol A."/>
        </authorList>
    </citation>
    <scope>NUCLEOTIDE SEQUENCE [LARGE SCALE GENOMIC DNA]</scope>
</reference>
<gene>
    <name evidence="3" type="ORF">DGYR_LOCUS6647</name>
</gene>
<dbReference type="EMBL" id="CAJFCJ010000008">
    <property type="protein sequence ID" value="CAD5118234.1"/>
    <property type="molecule type" value="Genomic_DNA"/>
</dbReference>
<dbReference type="PANTHER" id="PTHR48081:SF8">
    <property type="entry name" value="ALPHA_BETA HYDROLASE FOLD-3 DOMAIN-CONTAINING PROTEIN-RELATED"/>
    <property type="match status" value="1"/>
</dbReference>
<dbReference type="InterPro" id="IPR013094">
    <property type="entry name" value="AB_hydrolase_3"/>
</dbReference>
<sequence>MEDLTMHPEARAYIDAVAKLNLKRYHQLSVEDARARHETISRNFSGKISYEGQIEDIKIPCTYLDSGIPARLYKPDGREESCPIIVYSHGGGHTVGSINSYDSCCRLMSLKCKAIVLSIGYRLAPEYKWPAQPDDCLTAVNWVLQNKDQIGGSKKSKVGISGDSAGGHISATTAHDVKDLDFQILIYPKVCSYVVPSIEKYGYSAGLSRADAEWFYGNYIQKDLFDPTDPRLFPIHRSSFKGLPKAMIIIAEIDPVADESREYIKKFKEAGEPVRVVEVNGVVHGFFHLIGRN</sequence>
<dbReference type="GO" id="GO:0016787">
    <property type="term" value="F:hydrolase activity"/>
    <property type="evidence" value="ECO:0007669"/>
    <property type="project" value="UniProtKB-KW"/>
</dbReference>
<comment type="caution">
    <text evidence="3">The sequence shown here is derived from an EMBL/GenBank/DDBJ whole genome shotgun (WGS) entry which is preliminary data.</text>
</comment>
<protein>
    <submittedName>
        <fullName evidence="3">DgyrCDS6954</fullName>
    </submittedName>
</protein>
<organism evidence="3 4">
    <name type="scientific">Dimorphilus gyrociliatus</name>
    <dbReference type="NCBI Taxonomy" id="2664684"/>
    <lineage>
        <taxon>Eukaryota</taxon>
        <taxon>Metazoa</taxon>
        <taxon>Spiralia</taxon>
        <taxon>Lophotrochozoa</taxon>
        <taxon>Annelida</taxon>
        <taxon>Polychaeta</taxon>
        <taxon>Polychaeta incertae sedis</taxon>
        <taxon>Dinophilidae</taxon>
        <taxon>Dimorphilus</taxon>
    </lineage>
</organism>
<name>A0A7I8VPS3_9ANNE</name>
<evidence type="ECO:0000259" key="2">
    <source>
        <dbReference type="Pfam" id="PF07859"/>
    </source>
</evidence>
<keyword evidence="1" id="KW-0378">Hydrolase</keyword>
<keyword evidence="4" id="KW-1185">Reference proteome</keyword>
<accession>A0A7I8VPS3</accession>
<dbReference type="AlphaFoldDB" id="A0A7I8VPS3"/>
<dbReference type="Gene3D" id="3.40.50.1820">
    <property type="entry name" value="alpha/beta hydrolase"/>
    <property type="match status" value="1"/>
</dbReference>
<evidence type="ECO:0000256" key="1">
    <source>
        <dbReference type="ARBA" id="ARBA00022801"/>
    </source>
</evidence>
<evidence type="ECO:0000313" key="3">
    <source>
        <dbReference type="EMBL" id="CAD5118234.1"/>
    </source>
</evidence>